<dbReference type="Pfam" id="PF00072">
    <property type="entry name" value="Response_reg"/>
    <property type="match status" value="1"/>
</dbReference>
<dbReference type="GO" id="GO:0003677">
    <property type="term" value="F:DNA binding"/>
    <property type="evidence" value="ECO:0007669"/>
    <property type="project" value="UniProtKB-KW"/>
</dbReference>
<dbReference type="Pfam" id="PF00196">
    <property type="entry name" value="GerE"/>
    <property type="match status" value="1"/>
</dbReference>
<dbReference type="PANTHER" id="PTHR43214">
    <property type="entry name" value="TWO-COMPONENT RESPONSE REGULATOR"/>
    <property type="match status" value="1"/>
</dbReference>
<dbReference type="InterPro" id="IPR000792">
    <property type="entry name" value="Tscrpt_reg_LuxR_C"/>
</dbReference>
<feature type="modified residue" description="4-aspartylphosphate" evidence="3">
    <location>
        <position position="81"/>
    </location>
</feature>
<dbReference type="KEGG" id="pei:H9L10_13445"/>
<evidence type="ECO:0000256" key="4">
    <source>
        <dbReference type="SAM" id="MobiDB-lite"/>
    </source>
</evidence>
<evidence type="ECO:0000256" key="1">
    <source>
        <dbReference type="ARBA" id="ARBA00022553"/>
    </source>
</evidence>
<organism evidence="7 8">
    <name type="scientific">Phycicoccus endophyticus</name>
    <dbReference type="NCBI Taxonomy" id="1690220"/>
    <lineage>
        <taxon>Bacteria</taxon>
        <taxon>Bacillati</taxon>
        <taxon>Actinomycetota</taxon>
        <taxon>Actinomycetes</taxon>
        <taxon>Micrococcales</taxon>
        <taxon>Intrasporangiaceae</taxon>
        <taxon>Phycicoccus</taxon>
    </lineage>
</organism>
<dbReference type="SUPFAM" id="SSF52172">
    <property type="entry name" value="CheY-like"/>
    <property type="match status" value="1"/>
</dbReference>
<feature type="region of interest" description="Disordered" evidence="4">
    <location>
        <begin position="1"/>
        <end position="21"/>
    </location>
</feature>
<evidence type="ECO:0000259" key="6">
    <source>
        <dbReference type="PROSITE" id="PS50110"/>
    </source>
</evidence>
<keyword evidence="1 3" id="KW-0597">Phosphoprotein</keyword>
<dbReference type="InterPro" id="IPR001789">
    <property type="entry name" value="Sig_transdc_resp-reg_receiver"/>
</dbReference>
<dbReference type="Proteomes" id="UP000515976">
    <property type="component" value="Chromosome"/>
</dbReference>
<accession>A0A7G9R0T8</accession>
<dbReference type="CDD" id="cd17535">
    <property type="entry name" value="REC_NarL-like"/>
    <property type="match status" value="1"/>
</dbReference>
<dbReference type="PROSITE" id="PS50110">
    <property type="entry name" value="RESPONSE_REGULATORY"/>
    <property type="match status" value="1"/>
</dbReference>
<keyword evidence="8" id="KW-1185">Reference proteome</keyword>
<sequence>MVHPRERRRPRHRRHVLGAPARPGGAVSVSVVVVDDSDIVRRGLLALLETDPELEVVGQAADGDEGLEVVRRTSPDVTLLDVRMPGRDGLSVVGEMAEHTTVLMLTFTDDHASIQRALADGALGYLVHGTFDADSLAHMVRAAAQGTGTLSGPALAALRSGPSVPTPAPGDHDALGLSPRQAEVMDLIAQGRSNGDIARELFLAEKTVKNHINQIFAALGVETRAQAIVLWMGRP</sequence>
<evidence type="ECO:0000256" key="2">
    <source>
        <dbReference type="ARBA" id="ARBA00023125"/>
    </source>
</evidence>
<dbReference type="GO" id="GO:0000160">
    <property type="term" value="P:phosphorelay signal transduction system"/>
    <property type="evidence" value="ECO:0007669"/>
    <property type="project" value="InterPro"/>
</dbReference>
<dbReference type="InterPro" id="IPR016032">
    <property type="entry name" value="Sig_transdc_resp-reg_C-effctor"/>
</dbReference>
<name>A0A7G9R0T8_9MICO</name>
<feature type="domain" description="Response regulatory" evidence="6">
    <location>
        <begin position="30"/>
        <end position="143"/>
    </location>
</feature>
<dbReference type="CDD" id="cd06170">
    <property type="entry name" value="LuxR_C_like"/>
    <property type="match status" value="1"/>
</dbReference>
<feature type="compositionally biased region" description="Basic residues" evidence="4">
    <location>
        <begin position="1"/>
        <end position="16"/>
    </location>
</feature>
<dbReference type="AlphaFoldDB" id="A0A7G9R0T8"/>
<feature type="domain" description="HTH luxR-type" evidence="5">
    <location>
        <begin position="170"/>
        <end position="235"/>
    </location>
</feature>
<protein>
    <submittedName>
        <fullName evidence="7">Response regulator transcription factor</fullName>
    </submittedName>
</protein>
<dbReference type="InterPro" id="IPR039420">
    <property type="entry name" value="WalR-like"/>
</dbReference>
<dbReference type="PANTHER" id="PTHR43214:SF43">
    <property type="entry name" value="TWO-COMPONENT RESPONSE REGULATOR"/>
    <property type="match status" value="1"/>
</dbReference>
<reference evidence="7 8" key="1">
    <citation type="submission" date="2020-08" db="EMBL/GenBank/DDBJ databases">
        <title>Genome sequence of Phycicoccus endophyticus JCM 31784T.</title>
        <authorList>
            <person name="Hyun D.-W."/>
            <person name="Bae J.-W."/>
        </authorList>
    </citation>
    <scope>NUCLEOTIDE SEQUENCE [LARGE SCALE GENOMIC DNA]</scope>
    <source>
        <strain evidence="7 8">JCM 31784</strain>
    </source>
</reference>
<gene>
    <name evidence="7" type="ORF">H9L10_13445</name>
</gene>
<evidence type="ECO:0000313" key="8">
    <source>
        <dbReference type="Proteomes" id="UP000515976"/>
    </source>
</evidence>
<dbReference type="GO" id="GO:0006355">
    <property type="term" value="P:regulation of DNA-templated transcription"/>
    <property type="evidence" value="ECO:0007669"/>
    <property type="project" value="InterPro"/>
</dbReference>
<evidence type="ECO:0000259" key="5">
    <source>
        <dbReference type="PROSITE" id="PS50043"/>
    </source>
</evidence>
<dbReference type="Gene3D" id="3.40.50.2300">
    <property type="match status" value="1"/>
</dbReference>
<dbReference type="SUPFAM" id="SSF46894">
    <property type="entry name" value="C-terminal effector domain of the bipartite response regulators"/>
    <property type="match status" value="1"/>
</dbReference>
<evidence type="ECO:0000313" key="7">
    <source>
        <dbReference type="EMBL" id="QNN49213.1"/>
    </source>
</evidence>
<evidence type="ECO:0000256" key="3">
    <source>
        <dbReference type="PROSITE-ProRule" id="PRU00169"/>
    </source>
</evidence>
<dbReference type="PROSITE" id="PS50043">
    <property type="entry name" value="HTH_LUXR_2"/>
    <property type="match status" value="1"/>
</dbReference>
<keyword evidence="2" id="KW-0238">DNA-binding</keyword>
<dbReference type="PRINTS" id="PR00038">
    <property type="entry name" value="HTHLUXR"/>
</dbReference>
<dbReference type="EMBL" id="CP060712">
    <property type="protein sequence ID" value="QNN49213.1"/>
    <property type="molecule type" value="Genomic_DNA"/>
</dbReference>
<dbReference type="SMART" id="SM00448">
    <property type="entry name" value="REC"/>
    <property type="match status" value="1"/>
</dbReference>
<dbReference type="InterPro" id="IPR058245">
    <property type="entry name" value="NreC/VraR/RcsB-like_REC"/>
</dbReference>
<dbReference type="InterPro" id="IPR011006">
    <property type="entry name" value="CheY-like_superfamily"/>
</dbReference>
<dbReference type="SMART" id="SM00421">
    <property type="entry name" value="HTH_LUXR"/>
    <property type="match status" value="1"/>
</dbReference>
<proteinExistence type="predicted"/>